<proteinExistence type="predicted"/>
<evidence type="ECO:0000256" key="1">
    <source>
        <dbReference type="ARBA" id="ARBA00004533"/>
    </source>
</evidence>
<dbReference type="PANTHER" id="PTHR30462">
    <property type="entry name" value="INTERMEMBRANE TRANSPORT PROTEIN PQIB-RELATED"/>
    <property type="match status" value="1"/>
</dbReference>
<dbReference type="KEGG" id="asr:WL1483_2322"/>
<dbReference type="EMBL" id="CP013067">
    <property type="protein sequence ID" value="ALP41741.1"/>
    <property type="molecule type" value="Genomic_DNA"/>
</dbReference>
<evidence type="ECO:0000256" key="2">
    <source>
        <dbReference type="ARBA" id="ARBA00022475"/>
    </source>
</evidence>
<keyword evidence="4 8" id="KW-0812">Transmembrane</keyword>
<evidence type="ECO:0000256" key="7">
    <source>
        <dbReference type="SAM" id="MobiDB-lite"/>
    </source>
</evidence>
<keyword evidence="2" id="KW-1003">Cell membrane</keyword>
<keyword evidence="5 8" id="KW-1133">Transmembrane helix</keyword>
<dbReference type="PATRIC" id="fig|652.5.peg.3726"/>
<dbReference type="InterPro" id="IPR051800">
    <property type="entry name" value="PqiA-PqiB_transport"/>
</dbReference>
<dbReference type="AlphaFoldDB" id="A0A0S2SJ82"/>
<protein>
    <submittedName>
        <fullName evidence="10">Paraquat-inducible protein B</fullName>
    </submittedName>
</protein>
<organism evidence="10 11">
    <name type="scientific">Aeromonas schubertii</name>
    <dbReference type="NCBI Taxonomy" id="652"/>
    <lineage>
        <taxon>Bacteria</taxon>
        <taxon>Pseudomonadati</taxon>
        <taxon>Pseudomonadota</taxon>
        <taxon>Gammaproteobacteria</taxon>
        <taxon>Aeromonadales</taxon>
        <taxon>Aeromonadaceae</taxon>
        <taxon>Aeromonas</taxon>
    </lineage>
</organism>
<keyword evidence="6 8" id="KW-0472">Membrane</keyword>
<dbReference type="InterPro" id="IPR003399">
    <property type="entry name" value="Mce/MlaD"/>
</dbReference>
<evidence type="ECO:0000259" key="9">
    <source>
        <dbReference type="Pfam" id="PF02470"/>
    </source>
</evidence>
<dbReference type="Pfam" id="PF02470">
    <property type="entry name" value="MlaD"/>
    <property type="match status" value="3"/>
</dbReference>
<reference evidence="10 11" key="2">
    <citation type="journal article" date="2016" name="Genome Announc.">
        <title>Complete Genome Sequence of the Highly Virulent Aeromonas schubertii Strain WL1483, Isolated from Diseased Snakehead Fish (Channa argus) in China.</title>
        <authorList>
            <person name="Liu L."/>
            <person name="Li N."/>
            <person name="Zhang D."/>
            <person name="Fu X."/>
            <person name="Shi C."/>
            <person name="Lin Q."/>
            <person name="Hao G."/>
        </authorList>
    </citation>
    <scope>NUCLEOTIDE SEQUENCE [LARGE SCALE GENOMIC DNA]</scope>
    <source>
        <strain evidence="10 11">WL1483</strain>
    </source>
</reference>
<dbReference type="NCBIfam" id="NF008070">
    <property type="entry name" value="PRK10807.1"/>
    <property type="match status" value="1"/>
</dbReference>
<comment type="subcellular location">
    <subcellularLocation>
        <location evidence="1">Cell inner membrane</location>
    </subcellularLocation>
</comment>
<evidence type="ECO:0000256" key="8">
    <source>
        <dbReference type="SAM" id="Phobius"/>
    </source>
</evidence>
<dbReference type="PANTHER" id="PTHR30462:SF2">
    <property type="entry name" value="INTERMEMBRANE TRANSPORT PROTEIN PQIB"/>
    <property type="match status" value="1"/>
</dbReference>
<gene>
    <name evidence="10" type="ORF">WL1483_2322</name>
</gene>
<sequence>MSERKKRWKAGSDFLSSAAAIWMVPLAALLMGGWMLFQHWYEQGPLVTLTVARAEGIVAGKTPIRARDVDIGRIESVELSEDFSHAILQARINKPAADMLRGDSLFWLVKPRVGREGVSGLSTLLSGSYIELSPGKSGKAKRRYQVQDTPPLASNDQKGLHLTLTSSDTRALGIGSPVQFQGFAIGQVEQMNFIPEKARMEYKIFIRAPYDSLVNSNSRFWMTPGFEVSVSSEGMKVKMDSLETLLDGGITMGLPDGWSAGEPVKDHSDFTLFKDQASVLEGNLSQFINYVFLFQDSLAGLHPGAAVQYRGIRVGTVVSVPYIVDDKIYNTFNKHTIPVLARIEVQRLSHRYADSDHDQWRKLFEQQFRQGLRASVKTSSLLTGGKIIDLNFYNETAPYKAMMIKKMPVFPTVTAGFDQIERKVNKILDKFADMDVEHTLVQVNQTLATLDKTLQSVRSVSNNLNKLTGQQATRELPDSLNQSLRQLQQTLQSYDGESRTNRELQKSISALNQMLRELQPLVRSLNEQPNALIFDRNSNPDPQPKRGER</sequence>
<evidence type="ECO:0000256" key="6">
    <source>
        <dbReference type="ARBA" id="ARBA00023136"/>
    </source>
</evidence>
<evidence type="ECO:0000256" key="4">
    <source>
        <dbReference type="ARBA" id="ARBA00022692"/>
    </source>
</evidence>
<reference evidence="11" key="1">
    <citation type="submission" date="2015-10" db="EMBL/GenBank/DDBJ databases">
        <title>Complete Genome Sequence of Aeromonas schubertii strain WL1483.</title>
        <authorList>
            <person name="Liu L."/>
        </authorList>
    </citation>
    <scope>NUCLEOTIDE SEQUENCE [LARGE SCALE GENOMIC DNA]</scope>
    <source>
        <strain evidence="11">WL1483</strain>
    </source>
</reference>
<evidence type="ECO:0000256" key="5">
    <source>
        <dbReference type="ARBA" id="ARBA00022989"/>
    </source>
</evidence>
<feature type="transmembrane region" description="Helical" evidence="8">
    <location>
        <begin position="12"/>
        <end position="37"/>
    </location>
</feature>
<evidence type="ECO:0000256" key="3">
    <source>
        <dbReference type="ARBA" id="ARBA00022519"/>
    </source>
</evidence>
<feature type="domain" description="Mce/MlaD" evidence="9">
    <location>
        <begin position="290"/>
        <end position="392"/>
    </location>
</feature>
<name>A0A0S2SJ82_9GAMM</name>
<keyword evidence="3" id="KW-0997">Cell inner membrane</keyword>
<dbReference type="Proteomes" id="UP000058114">
    <property type="component" value="Chromosome"/>
</dbReference>
<evidence type="ECO:0000313" key="11">
    <source>
        <dbReference type="Proteomes" id="UP000058114"/>
    </source>
</evidence>
<feature type="domain" description="Mce/MlaD" evidence="9">
    <location>
        <begin position="159"/>
        <end position="220"/>
    </location>
</feature>
<feature type="region of interest" description="Disordered" evidence="7">
    <location>
        <begin position="529"/>
        <end position="549"/>
    </location>
</feature>
<accession>A0A0S2SJ82</accession>
<dbReference type="GO" id="GO:0005886">
    <property type="term" value="C:plasma membrane"/>
    <property type="evidence" value="ECO:0007669"/>
    <property type="project" value="UniProtKB-SubCell"/>
</dbReference>
<feature type="domain" description="Mce/MlaD" evidence="9">
    <location>
        <begin position="44"/>
        <end position="135"/>
    </location>
</feature>
<evidence type="ECO:0000313" key="10">
    <source>
        <dbReference type="EMBL" id="ALP41741.1"/>
    </source>
</evidence>
<dbReference type="RefSeq" id="WP_060587406.1">
    <property type="nucleotide sequence ID" value="NZ_CP013067.1"/>
</dbReference>